<dbReference type="EC" id="3.1.-.-" evidence="2"/>
<evidence type="ECO:0000313" key="2">
    <source>
        <dbReference type="EMBL" id="MBB4038666.1"/>
    </source>
</evidence>
<accession>A0A7W6ICJ1</accession>
<dbReference type="AlphaFoldDB" id="A0A7W6ICJ1"/>
<keyword evidence="2" id="KW-0067">ATP-binding</keyword>
<sequence>MTRDNGDRFSDRVLPSRRTDPRVFSIPPGCAFLPTLVDALLDGRLVGTLGDDPAALSDITIYVPNRRATRALIALLAERGGGRAQLLPRIVPLGETDEAEFELTGLEGTPFAEAASLKPPIPPLERRLILTRLVQRWSAEVDRALLQLGPDVPFMVPASPADAVNLAGDLETLMDAFTTEGIDWHALELAVDADYSTYFEITRHFVQIASEHWPRILAERQASDPAQRRNVLLEAEARRLTRERPEHPIVVAGSTGSVPATANLMGVIARLPKGAIVLPGLDTDLDEESWSTIGGAGDDATDPVHSHPQASLRRLLDRHLRIPRSAVTILGAVPDAAKARNRLLSEALRPADTTDRWALIAPEDRMALSRSGCGGLSIVEATDEREEALAIAIALRETIAHPHRTAALVTPDRALAARVTAELGRWGLSVEDSAGIPLADTPAGRLARLAAEAAADDLRPVRLLALLAHPLVRLGLPRAAVEHAASVLEIGVLRGPAPALGIAGIRAALAARRTGNESRAPRPRKRLTDADWDCADDLLQKLDEAFKSFTPAAQGEGRLDLMALVEHHRRAVERLWASPQDGAEETADDSSREALAALFDDLENSDIREEAGHPLEGRFADYPSFFTALAKQRSLSPSPRATHRRLKILGLLEARLLSVDRVVLGGLDEGTWPPRTVTDAFLNRPMRARVGLMPPERRIGQTAHDFVQALGTQDVVITRAHKRDGSPMVPSRFLQRLKAFTGKDVWDEMTKAGEYYRRLARILDTPDPAPPLPRPKPKPDPALFPRSLSVTEIETLVRDPYSIFARHVLKLDALDAIAVTPSAAERGTIIHDVVGQFAQRYPKEIPAHALEILLGLGEVAFADIAEAYPELYAEWWPRFQRLAAAFLDWEQERRPALVEVYAEHSGRLSIPLPDGSVFNLRARADRIEHRRDGGFTIVDFKTGQPPGVREVYAGFSPQLTLEAMMLMKGAFKGLPMAQETPSLLYVHTTGGRTPLDPREIKPGRDEERSVAEIVEEHRRRFEGMILRFVKGEAAYVSRPFPKYARRFSEYDHLARVKEWSLASAGGGEGSE</sequence>
<keyword evidence="2" id="KW-0547">Nucleotide-binding</keyword>
<gene>
    <name evidence="2" type="ORF">GGR34_000295</name>
</gene>
<comment type="caution">
    <text evidence="2">The sequence shown here is derived from an EMBL/GenBank/DDBJ whole genome shotgun (WGS) entry which is preliminary data.</text>
</comment>
<dbReference type="RefSeq" id="WP_051434957.1">
    <property type="nucleotide sequence ID" value="NZ_JACIDC010000001.1"/>
</dbReference>
<organism evidence="2 3">
    <name type="scientific">Microvirga flocculans</name>
    <dbReference type="NCBI Taxonomy" id="217168"/>
    <lineage>
        <taxon>Bacteria</taxon>
        <taxon>Pseudomonadati</taxon>
        <taxon>Pseudomonadota</taxon>
        <taxon>Alphaproteobacteria</taxon>
        <taxon>Hyphomicrobiales</taxon>
        <taxon>Methylobacteriaceae</taxon>
        <taxon>Microvirga</taxon>
    </lineage>
</organism>
<keyword evidence="2" id="KW-0378">Hydrolase</keyword>
<name>A0A7W6ICJ1_9HYPH</name>
<dbReference type="InterPro" id="IPR014153">
    <property type="entry name" value="Ds_break_AddB"/>
</dbReference>
<dbReference type="GO" id="GO:0016787">
    <property type="term" value="F:hydrolase activity"/>
    <property type="evidence" value="ECO:0007669"/>
    <property type="project" value="UniProtKB-KW"/>
</dbReference>
<dbReference type="SUPFAM" id="SSF52540">
    <property type="entry name" value="P-loop containing nucleoside triphosphate hydrolases"/>
    <property type="match status" value="1"/>
</dbReference>
<evidence type="ECO:0000313" key="3">
    <source>
        <dbReference type="Proteomes" id="UP000519439"/>
    </source>
</evidence>
<evidence type="ECO:0000259" key="1">
    <source>
        <dbReference type="Pfam" id="PF12705"/>
    </source>
</evidence>
<dbReference type="GO" id="GO:0003678">
    <property type="term" value="F:DNA helicase activity"/>
    <property type="evidence" value="ECO:0007669"/>
    <property type="project" value="UniProtKB-EC"/>
</dbReference>
<dbReference type="NCBIfam" id="TIGR02786">
    <property type="entry name" value="addB_alphas"/>
    <property type="match status" value="1"/>
</dbReference>
<proteinExistence type="predicted"/>
<reference evidence="2 3" key="1">
    <citation type="submission" date="2020-08" db="EMBL/GenBank/DDBJ databases">
        <title>Genomic Encyclopedia of Type Strains, Phase IV (KMG-IV): sequencing the most valuable type-strain genomes for metagenomic binning, comparative biology and taxonomic classification.</title>
        <authorList>
            <person name="Goeker M."/>
        </authorList>
    </citation>
    <scope>NUCLEOTIDE SEQUENCE [LARGE SCALE GENOMIC DNA]</scope>
    <source>
        <strain evidence="2 3">DSM 15743</strain>
    </source>
</reference>
<keyword evidence="2" id="KW-0347">Helicase</keyword>
<keyword evidence="3" id="KW-1185">Reference proteome</keyword>
<dbReference type="Gene3D" id="3.90.320.10">
    <property type="match status" value="1"/>
</dbReference>
<dbReference type="EC" id="3.6.4.12" evidence="2"/>
<dbReference type="InterPro" id="IPR038726">
    <property type="entry name" value="PDDEXK_AddAB-type"/>
</dbReference>
<dbReference type="EMBL" id="JACIDC010000001">
    <property type="protein sequence ID" value="MBB4038666.1"/>
    <property type="molecule type" value="Genomic_DNA"/>
</dbReference>
<dbReference type="Pfam" id="PF12705">
    <property type="entry name" value="PDDEXK_1"/>
    <property type="match status" value="1"/>
</dbReference>
<dbReference type="InterPro" id="IPR011604">
    <property type="entry name" value="PDDEXK-like_dom_sf"/>
</dbReference>
<protein>
    <submittedName>
        <fullName evidence="2">ATP-dependent helicase/nuclease subunit B</fullName>
        <ecNumber evidence="2">3.1.-.-</ecNumber>
        <ecNumber evidence="2">3.6.4.12</ecNumber>
    </submittedName>
</protein>
<dbReference type="Proteomes" id="UP000519439">
    <property type="component" value="Unassembled WGS sequence"/>
</dbReference>
<feature type="domain" description="PD-(D/E)XK endonuclease-like" evidence="1">
    <location>
        <begin position="787"/>
        <end position="1020"/>
    </location>
</feature>
<dbReference type="InterPro" id="IPR027417">
    <property type="entry name" value="P-loop_NTPase"/>
</dbReference>